<accession>A0ABU2K9Q0</accession>
<comment type="caution">
    <text evidence="1">The sequence shown here is derived from an EMBL/GenBank/DDBJ whole genome shotgun (WGS) entry which is preliminary data.</text>
</comment>
<keyword evidence="2" id="KW-1185">Reference proteome</keyword>
<dbReference type="RefSeq" id="WP_311345740.1">
    <property type="nucleotide sequence ID" value="NZ_JAVREI010000009.1"/>
</dbReference>
<dbReference type="Proteomes" id="UP001183222">
    <property type="component" value="Unassembled WGS sequence"/>
</dbReference>
<protein>
    <submittedName>
        <fullName evidence="1">Uncharacterized protein</fullName>
    </submittedName>
</protein>
<sequence>MRTLPGGRTLSLGDPCCLALTVRSVPPEVLTADRADQSRWGT</sequence>
<reference evidence="2" key="1">
    <citation type="submission" date="2023-07" db="EMBL/GenBank/DDBJ databases">
        <title>30 novel species of actinomycetes from the DSMZ collection.</title>
        <authorList>
            <person name="Nouioui I."/>
        </authorList>
    </citation>
    <scope>NUCLEOTIDE SEQUENCE [LARGE SCALE GENOMIC DNA]</scope>
    <source>
        <strain evidence="2">DSM 46792</strain>
    </source>
</reference>
<proteinExistence type="predicted"/>
<gene>
    <name evidence="1" type="ORF">RM425_13510</name>
</gene>
<dbReference type="EMBL" id="JAVREI010000009">
    <property type="protein sequence ID" value="MDT0276924.1"/>
    <property type="molecule type" value="Genomic_DNA"/>
</dbReference>
<name>A0ABU2K9Q0_9ACTN</name>
<evidence type="ECO:0000313" key="2">
    <source>
        <dbReference type="Proteomes" id="UP001183222"/>
    </source>
</evidence>
<evidence type="ECO:0000313" key="1">
    <source>
        <dbReference type="EMBL" id="MDT0276924.1"/>
    </source>
</evidence>
<organism evidence="1 2">
    <name type="scientific">Blastococcus goldschmidtiae</name>
    <dbReference type="NCBI Taxonomy" id="3075546"/>
    <lineage>
        <taxon>Bacteria</taxon>
        <taxon>Bacillati</taxon>
        <taxon>Actinomycetota</taxon>
        <taxon>Actinomycetes</taxon>
        <taxon>Geodermatophilales</taxon>
        <taxon>Geodermatophilaceae</taxon>
        <taxon>Blastococcus</taxon>
    </lineage>
</organism>